<keyword evidence="1" id="KW-0805">Transcription regulation</keyword>
<reference evidence="5 6" key="1">
    <citation type="submission" date="2016-11" db="EMBL/GenBank/DDBJ databases">
        <authorList>
            <person name="Jaros S."/>
            <person name="Januszkiewicz K."/>
            <person name="Wedrychowicz H."/>
        </authorList>
    </citation>
    <scope>NUCLEOTIDE SEQUENCE [LARGE SCALE GENOMIC DNA]</scope>
    <source>
        <strain evidence="5 6">KHT3</strain>
    </source>
</reference>
<dbReference type="Pfam" id="PF12833">
    <property type="entry name" value="HTH_18"/>
    <property type="match status" value="1"/>
</dbReference>
<dbReference type="GO" id="GO:0003700">
    <property type="term" value="F:DNA-binding transcription factor activity"/>
    <property type="evidence" value="ECO:0007669"/>
    <property type="project" value="InterPro"/>
</dbReference>
<keyword evidence="3" id="KW-0804">Transcription</keyword>
<evidence type="ECO:0000256" key="1">
    <source>
        <dbReference type="ARBA" id="ARBA00023015"/>
    </source>
</evidence>
<dbReference type="InterPro" id="IPR018062">
    <property type="entry name" value="HTH_AraC-typ_CS"/>
</dbReference>
<sequence>MLKDFQKEIIPIADEDLFIVLNHPDAQFDYPVHYHSEYEINLVMYTRGERVIGDSVCPFGNMDLVMTGPNVLHAWRGEIIEGNHVITIQFTEGLLNMPIMDKRLFSPIKQLLVDSKRGICFSEKSTMLIKEKIIHLTQTKGFQSVLEFFSILYELAVAEYTILTTNQYNTADVVMTSKSRRIAKVCDYIEKKCYDSISLAEVSSLVGMSESAFSHFFKKKTGGTFIDYLNNLRIAKACQLLAETSNTIAEICYSSGFNNISNFIRMFKKRKGITPNEYRTMMNQMLIKY</sequence>
<dbReference type="Proteomes" id="UP000184130">
    <property type="component" value="Unassembled WGS sequence"/>
</dbReference>
<accession>A0A1M6SXZ9</accession>
<dbReference type="InterPro" id="IPR009057">
    <property type="entry name" value="Homeodomain-like_sf"/>
</dbReference>
<keyword evidence="2 5" id="KW-0238">DNA-binding</keyword>
<dbReference type="PROSITE" id="PS00041">
    <property type="entry name" value="HTH_ARAC_FAMILY_1"/>
    <property type="match status" value="1"/>
</dbReference>
<dbReference type="PRINTS" id="PR00032">
    <property type="entry name" value="HTHARAC"/>
</dbReference>
<dbReference type="SMART" id="SM00342">
    <property type="entry name" value="HTH_ARAC"/>
    <property type="match status" value="1"/>
</dbReference>
<dbReference type="PANTHER" id="PTHR43280:SF27">
    <property type="entry name" value="TRANSCRIPTIONAL REGULATOR MTLR"/>
    <property type="match status" value="1"/>
</dbReference>
<feature type="domain" description="HTH araC/xylS-type" evidence="4">
    <location>
        <begin position="183"/>
        <end position="281"/>
    </location>
</feature>
<dbReference type="PROSITE" id="PS01124">
    <property type="entry name" value="HTH_ARAC_FAMILY_2"/>
    <property type="match status" value="1"/>
</dbReference>
<evidence type="ECO:0000256" key="3">
    <source>
        <dbReference type="ARBA" id="ARBA00023163"/>
    </source>
</evidence>
<organism evidence="5 6">
    <name type="scientific">Xylanibacter ruminicola</name>
    <name type="common">Prevotella ruminicola</name>
    <dbReference type="NCBI Taxonomy" id="839"/>
    <lineage>
        <taxon>Bacteria</taxon>
        <taxon>Pseudomonadati</taxon>
        <taxon>Bacteroidota</taxon>
        <taxon>Bacteroidia</taxon>
        <taxon>Bacteroidales</taxon>
        <taxon>Prevotellaceae</taxon>
        <taxon>Xylanibacter</taxon>
    </lineage>
</organism>
<dbReference type="InterPro" id="IPR018060">
    <property type="entry name" value="HTH_AraC"/>
</dbReference>
<dbReference type="InterPro" id="IPR020449">
    <property type="entry name" value="Tscrpt_reg_AraC-type_HTH"/>
</dbReference>
<name>A0A1M6SXZ9_XYLRU</name>
<dbReference type="SUPFAM" id="SSF46689">
    <property type="entry name" value="Homeodomain-like"/>
    <property type="match status" value="2"/>
</dbReference>
<evidence type="ECO:0000256" key="2">
    <source>
        <dbReference type="ARBA" id="ARBA00023125"/>
    </source>
</evidence>
<protein>
    <submittedName>
        <fullName evidence="5">AraC-type DNA-binding protein</fullName>
    </submittedName>
</protein>
<dbReference type="GO" id="GO:0043565">
    <property type="term" value="F:sequence-specific DNA binding"/>
    <property type="evidence" value="ECO:0007669"/>
    <property type="project" value="InterPro"/>
</dbReference>
<evidence type="ECO:0000313" key="5">
    <source>
        <dbReference type="EMBL" id="SHK49448.1"/>
    </source>
</evidence>
<dbReference type="PANTHER" id="PTHR43280">
    <property type="entry name" value="ARAC-FAMILY TRANSCRIPTIONAL REGULATOR"/>
    <property type="match status" value="1"/>
</dbReference>
<proteinExistence type="predicted"/>
<evidence type="ECO:0000259" key="4">
    <source>
        <dbReference type="PROSITE" id="PS01124"/>
    </source>
</evidence>
<dbReference type="Gene3D" id="1.10.10.60">
    <property type="entry name" value="Homeodomain-like"/>
    <property type="match status" value="2"/>
</dbReference>
<dbReference type="AlphaFoldDB" id="A0A1M6SXZ9"/>
<gene>
    <name evidence="5" type="ORF">SAMN05216463_104100</name>
</gene>
<dbReference type="EMBL" id="FRBD01000004">
    <property type="protein sequence ID" value="SHK49448.1"/>
    <property type="molecule type" value="Genomic_DNA"/>
</dbReference>
<evidence type="ECO:0000313" key="6">
    <source>
        <dbReference type="Proteomes" id="UP000184130"/>
    </source>
</evidence>